<dbReference type="PANTHER" id="PTHR30404:SF0">
    <property type="entry name" value="N-ACETYLMURAMOYL-L-ALANINE AMIDASE AMIC"/>
    <property type="match status" value="1"/>
</dbReference>
<dbReference type="Gene3D" id="3.30.457.10">
    <property type="entry name" value="Copper amine oxidase-like, N-terminal domain"/>
    <property type="match status" value="1"/>
</dbReference>
<dbReference type="InterPro" id="IPR036582">
    <property type="entry name" value="Mao_N_sf"/>
</dbReference>
<evidence type="ECO:0000259" key="4">
    <source>
        <dbReference type="SMART" id="SM00646"/>
    </source>
</evidence>
<dbReference type="CDD" id="cd02696">
    <property type="entry name" value="MurNAc-LAA"/>
    <property type="match status" value="1"/>
</dbReference>
<dbReference type="InterPro" id="IPR050695">
    <property type="entry name" value="N-acetylmuramoyl_amidase_3"/>
</dbReference>
<sequence>MRFERNMWKKIAAMVLAIVLTVTLALPAATGQASAATTETGIMLDGRKLDNAQAITVDGTTMVPIRIVSEQLGHSVNWNQATGRIQIGSAPASLTLTLGSRTAASYSGSITMQQAPFLRSNTTYVPLRFVGSQMGLAVRWEQSSGTVYLQTQLEAPSLPTTPPTAPSTPPADSNRASINSISFSDNRLTISADSSVKPEGSVLRGPDRIVVDLPDSSFGPGLLQNQTASTGQVVTLHVTGSSAVKQVRYSLFSQSPSTVRVVIDLNRSTGHKLYTRGNLVLVDLNDDGAAAPIGTDGKKVVVIDPGHGDQDPGGIGVTGKREKDMVLSVSLKVAALLKQESNIDLIMTRTDDTFIPLDGRVKIAQDAKADVFLSIHGNAASSNAGGTETFYADTKRSKALSDTIQKHVLAATGFRDRGSKQANYLVIRKTTMPAALLEIGFMTNANEEKLMMQDAFQQKVAKAIVAGIKEYLANS</sequence>
<dbReference type="RefSeq" id="WP_172244692.1">
    <property type="nucleotide sequence ID" value="NZ_BMDD01000003.1"/>
</dbReference>
<keyword evidence="1" id="KW-0378">Hydrolase</keyword>
<gene>
    <name evidence="5" type="ORF">GCM10007362_29010</name>
</gene>
<organism evidence="5 6">
    <name type="scientific">Saccharibacillus endophyticus</name>
    <dbReference type="NCBI Taxonomy" id="2060666"/>
    <lineage>
        <taxon>Bacteria</taxon>
        <taxon>Bacillati</taxon>
        <taxon>Bacillota</taxon>
        <taxon>Bacilli</taxon>
        <taxon>Bacillales</taxon>
        <taxon>Paenibacillaceae</taxon>
        <taxon>Saccharibacillus</taxon>
    </lineage>
</organism>
<dbReference type="PANTHER" id="PTHR30404">
    <property type="entry name" value="N-ACETYLMURAMOYL-L-ALANINE AMIDASE"/>
    <property type="match status" value="1"/>
</dbReference>
<comment type="caution">
    <text evidence="5">The sequence shown here is derived from an EMBL/GenBank/DDBJ whole genome shotgun (WGS) entry which is preliminary data.</text>
</comment>
<feature type="compositionally biased region" description="Pro residues" evidence="2">
    <location>
        <begin position="159"/>
        <end position="169"/>
    </location>
</feature>
<feature type="region of interest" description="Disordered" evidence="2">
    <location>
        <begin position="155"/>
        <end position="178"/>
    </location>
</feature>
<proteinExistence type="predicted"/>
<dbReference type="EMBL" id="BMDD01000003">
    <property type="protein sequence ID" value="GGH80539.1"/>
    <property type="molecule type" value="Genomic_DNA"/>
</dbReference>
<dbReference type="Pfam" id="PF01520">
    <property type="entry name" value="Amidase_3"/>
    <property type="match status" value="1"/>
</dbReference>
<dbReference type="SMART" id="SM00646">
    <property type="entry name" value="Ami_3"/>
    <property type="match status" value="1"/>
</dbReference>
<evidence type="ECO:0000256" key="1">
    <source>
        <dbReference type="ARBA" id="ARBA00022801"/>
    </source>
</evidence>
<feature type="signal peptide" evidence="3">
    <location>
        <begin position="1"/>
        <end position="35"/>
    </location>
</feature>
<evidence type="ECO:0000256" key="2">
    <source>
        <dbReference type="SAM" id="MobiDB-lite"/>
    </source>
</evidence>
<dbReference type="Gene3D" id="2.60.40.3500">
    <property type="match status" value="1"/>
</dbReference>
<evidence type="ECO:0000313" key="5">
    <source>
        <dbReference type="EMBL" id="GGH80539.1"/>
    </source>
</evidence>
<protein>
    <recommendedName>
        <fullName evidence="4">MurNAc-LAA domain-containing protein</fullName>
    </recommendedName>
</protein>
<dbReference type="Pfam" id="PF11741">
    <property type="entry name" value="AMIN"/>
    <property type="match status" value="1"/>
</dbReference>
<dbReference type="InterPro" id="IPR002508">
    <property type="entry name" value="MurNAc-LAA_cat"/>
</dbReference>
<dbReference type="SUPFAM" id="SSF55383">
    <property type="entry name" value="Copper amine oxidase, domain N"/>
    <property type="match status" value="1"/>
</dbReference>
<dbReference type="InterPro" id="IPR021731">
    <property type="entry name" value="AMIN_dom"/>
</dbReference>
<dbReference type="Proteomes" id="UP000605427">
    <property type="component" value="Unassembled WGS sequence"/>
</dbReference>
<keyword evidence="3" id="KW-0732">Signal</keyword>
<dbReference type="Gene3D" id="3.40.630.40">
    <property type="entry name" value="Zn-dependent exopeptidases"/>
    <property type="match status" value="1"/>
</dbReference>
<evidence type="ECO:0000256" key="3">
    <source>
        <dbReference type="SAM" id="SignalP"/>
    </source>
</evidence>
<evidence type="ECO:0000313" key="6">
    <source>
        <dbReference type="Proteomes" id="UP000605427"/>
    </source>
</evidence>
<dbReference type="SUPFAM" id="SSF53187">
    <property type="entry name" value="Zn-dependent exopeptidases"/>
    <property type="match status" value="1"/>
</dbReference>
<feature type="domain" description="MurNAc-LAA" evidence="4">
    <location>
        <begin position="361"/>
        <end position="469"/>
    </location>
</feature>
<reference evidence="6" key="1">
    <citation type="journal article" date="2019" name="Int. J. Syst. Evol. Microbiol.">
        <title>The Global Catalogue of Microorganisms (GCM) 10K type strain sequencing project: providing services to taxonomists for standard genome sequencing and annotation.</title>
        <authorList>
            <consortium name="The Broad Institute Genomics Platform"/>
            <consortium name="The Broad Institute Genome Sequencing Center for Infectious Disease"/>
            <person name="Wu L."/>
            <person name="Ma J."/>
        </authorList>
    </citation>
    <scope>NUCLEOTIDE SEQUENCE [LARGE SCALE GENOMIC DNA]</scope>
    <source>
        <strain evidence="6">CCM 8702</strain>
    </source>
</reference>
<dbReference type="InterPro" id="IPR012854">
    <property type="entry name" value="Cu_amine_oxidase-like_N"/>
</dbReference>
<dbReference type="Pfam" id="PF07833">
    <property type="entry name" value="Cu_amine_oxidN1"/>
    <property type="match status" value="1"/>
</dbReference>
<keyword evidence="6" id="KW-1185">Reference proteome</keyword>
<accession>A0ABQ1ZYM1</accession>
<name>A0ABQ1ZYM1_9BACL</name>
<feature type="chain" id="PRO_5046297956" description="MurNAc-LAA domain-containing protein" evidence="3">
    <location>
        <begin position="36"/>
        <end position="475"/>
    </location>
</feature>